<feature type="compositionally biased region" description="Acidic residues" evidence="2">
    <location>
        <begin position="39"/>
        <end position="50"/>
    </location>
</feature>
<dbReference type="EMBL" id="OU963897">
    <property type="protein sequence ID" value="CAH0405338.1"/>
    <property type="molecule type" value="Genomic_DNA"/>
</dbReference>
<feature type="region of interest" description="Disordered" evidence="2">
    <location>
        <begin position="1"/>
        <end position="50"/>
    </location>
</feature>
<evidence type="ECO:0000313" key="3">
    <source>
        <dbReference type="EMBL" id="CAH0405338.1"/>
    </source>
</evidence>
<keyword evidence="4" id="KW-1185">Reference proteome</keyword>
<evidence type="ECO:0000313" key="4">
    <source>
        <dbReference type="Proteomes" id="UP001153292"/>
    </source>
</evidence>
<feature type="compositionally biased region" description="Low complexity" evidence="2">
    <location>
        <begin position="115"/>
        <end position="125"/>
    </location>
</feature>
<dbReference type="Proteomes" id="UP001153292">
    <property type="component" value="Chromosome 4"/>
</dbReference>
<protein>
    <submittedName>
        <fullName evidence="3">Uncharacterized protein</fullName>
    </submittedName>
</protein>
<accession>A0ABN8B784</accession>
<feature type="region of interest" description="Disordered" evidence="2">
    <location>
        <begin position="65"/>
        <end position="126"/>
    </location>
</feature>
<feature type="compositionally biased region" description="Polar residues" evidence="2">
    <location>
        <begin position="7"/>
        <end position="18"/>
    </location>
</feature>
<proteinExistence type="predicted"/>
<evidence type="ECO:0000256" key="2">
    <source>
        <dbReference type="SAM" id="MobiDB-lite"/>
    </source>
</evidence>
<sequence>MPLISKVVSTAPEQSRVLTRSMRRSFEGKTCLPQTGGETEAEPESTEAEPEMYVAASAAPKVPRITNNLRGGGGAHFVGASRARKDAKCMQDDTSDFDSDMTIEGGSSPRRRSSKASSEGSYKSKPSAEALCQKAEEKANAVLRVVQKPGNLKGTCARDIREGMDSLLGIVREIATCTASSEVTRLKADNKRLRGQINKCMAELQGLKQLLAGLGHRLEPAEQERPMEAESNGVSRAELMQVMGVLQRDLLQDVGADSKNKGTNSEQLPIASRQFESQLLNGETQEKCPTNCIVRRVEYNVQLHR</sequence>
<gene>
    <name evidence="3" type="ORF">CHILSU_LOCUS8700</name>
</gene>
<organism evidence="3 4">
    <name type="scientific">Chilo suppressalis</name>
    <name type="common">Asiatic rice borer moth</name>
    <dbReference type="NCBI Taxonomy" id="168631"/>
    <lineage>
        <taxon>Eukaryota</taxon>
        <taxon>Metazoa</taxon>
        <taxon>Ecdysozoa</taxon>
        <taxon>Arthropoda</taxon>
        <taxon>Hexapoda</taxon>
        <taxon>Insecta</taxon>
        <taxon>Pterygota</taxon>
        <taxon>Neoptera</taxon>
        <taxon>Endopterygota</taxon>
        <taxon>Lepidoptera</taxon>
        <taxon>Glossata</taxon>
        <taxon>Ditrysia</taxon>
        <taxon>Pyraloidea</taxon>
        <taxon>Crambidae</taxon>
        <taxon>Crambinae</taxon>
        <taxon>Chilo</taxon>
    </lineage>
</organism>
<reference evidence="3" key="1">
    <citation type="submission" date="2021-12" db="EMBL/GenBank/DDBJ databases">
        <authorList>
            <person name="King R."/>
        </authorList>
    </citation>
    <scope>NUCLEOTIDE SEQUENCE</scope>
</reference>
<name>A0ABN8B784_CHISP</name>
<feature type="coiled-coil region" evidence="1">
    <location>
        <begin position="183"/>
        <end position="210"/>
    </location>
</feature>
<keyword evidence="1" id="KW-0175">Coiled coil</keyword>
<evidence type="ECO:0000256" key="1">
    <source>
        <dbReference type="SAM" id="Coils"/>
    </source>
</evidence>